<dbReference type="Gene3D" id="3.30.70.100">
    <property type="match status" value="1"/>
</dbReference>
<dbReference type="PANTHER" id="PTHR39169:SF1">
    <property type="entry name" value="MONOOXYGENASE YDHR-RELATED"/>
    <property type="match status" value="1"/>
</dbReference>
<comment type="caution">
    <text evidence="1">The sequence shown here is derived from an EMBL/GenBank/DDBJ whole genome shotgun (WGS) entry which is preliminary data.</text>
</comment>
<keyword evidence="1" id="KW-0560">Oxidoreductase</keyword>
<organism evidence="1 2">
    <name type="scientific">Massilia genomosp. 1</name>
    <dbReference type="NCBI Taxonomy" id="2609280"/>
    <lineage>
        <taxon>Bacteria</taxon>
        <taxon>Pseudomonadati</taxon>
        <taxon>Pseudomonadota</taxon>
        <taxon>Betaproteobacteria</taxon>
        <taxon>Burkholderiales</taxon>
        <taxon>Oxalobacteraceae</taxon>
        <taxon>Telluria group</taxon>
        <taxon>Massilia</taxon>
    </lineage>
</organism>
<dbReference type="RefSeq" id="WP_167238035.1">
    <property type="nucleotide sequence ID" value="NZ_WHJF01000042.1"/>
</dbReference>
<dbReference type="NCBIfam" id="NF008333">
    <property type="entry name" value="PRK11118.1"/>
    <property type="match status" value="1"/>
</dbReference>
<dbReference type="PANTHER" id="PTHR39169">
    <property type="match status" value="1"/>
</dbReference>
<dbReference type="Proteomes" id="UP000610594">
    <property type="component" value="Unassembled WGS sequence"/>
</dbReference>
<sequence length="123" mass="13694">MAYLLQVDFPYQGPWGEEMGEAMKDLAHSIAKEPGLIWKIWTVNESTNEAGGIYLFEDADNANRYLAMHTARLLQFGVSHVNGKLFEVHQALSMIDRGPILSSGPRLDIGHSSFSKLNNCELA</sequence>
<accession>A0ABX0MVR3</accession>
<dbReference type="InterPro" id="IPR011008">
    <property type="entry name" value="Dimeric_a/b-barrel"/>
</dbReference>
<dbReference type="InterPro" id="IPR014910">
    <property type="entry name" value="YdhR"/>
</dbReference>
<dbReference type="EMBL" id="WHJF01000042">
    <property type="protein sequence ID" value="NHZ63980.1"/>
    <property type="molecule type" value="Genomic_DNA"/>
</dbReference>
<name>A0ABX0MVR3_9BURK</name>
<reference evidence="1 2" key="1">
    <citation type="submission" date="2019-10" db="EMBL/GenBank/DDBJ databases">
        <title>Taxonomy of Antarctic Massilia spp.: description of Massilia rubra sp. nov., Massilia aquatica sp. nov., Massilia mucilaginosa sp. nov., Massilia frigida sp. nov. isolated from streams, lakes and regoliths.</title>
        <authorList>
            <person name="Holochova P."/>
            <person name="Sedlacek I."/>
            <person name="Kralova S."/>
            <person name="Maslanova I."/>
            <person name="Busse H.-J."/>
            <person name="Stankova E."/>
            <person name="Vrbovska V."/>
            <person name="Kovarovic V."/>
            <person name="Bartak M."/>
            <person name="Svec P."/>
            <person name="Pantucek R."/>
        </authorList>
    </citation>
    <scope>NUCLEOTIDE SEQUENCE [LARGE SCALE GENOMIC DNA]</scope>
    <source>
        <strain evidence="1 2">CCM 8694</strain>
    </source>
</reference>
<gene>
    <name evidence="1" type="ORF">F1735_16990</name>
</gene>
<evidence type="ECO:0000313" key="2">
    <source>
        <dbReference type="Proteomes" id="UP000610594"/>
    </source>
</evidence>
<keyword evidence="2" id="KW-1185">Reference proteome</keyword>
<dbReference type="SUPFAM" id="SSF54909">
    <property type="entry name" value="Dimeric alpha+beta barrel"/>
    <property type="match status" value="1"/>
</dbReference>
<proteinExistence type="predicted"/>
<keyword evidence="1" id="KW-0503">Monooxygenase</keyword>
<protein>
    <submittedName>
        <fullName evidence="1">Monooxygenase</fullName>
    </submittedName>
</protein>
<dbReference type="Pfam" id="PF08803">
    <property type="entry name" value="ydhR"/>
    <property type="match status" value="1"/>
</dbReference>
<evidence type="ECO:0000313" key="1">
    <source>
        <dbReference type="EMBL" id="NHZ63980.1"/>
    </source>
</evidence>
<dbReference type="GO" id="GO:0004497">
    <property type="term" value="F:monooxygenase activity"/>
    <property type="evidence" value="ECO:0007669"/>
    <property type="project" value="UniProtKB-KW"/>
</dbReference>